<evidence type="ECO:0000256" key="1">
    <source>
        <dbReference type="ARBA" id="ARBA00006754"/>
    </source>
</evidence>
<keyword evidence="5" id="KW-1185">Reference proteome</keyword>
<proteinExistence type="inferred from homology"/>
<feature type="domain" description="CdaR GGDEF-like" evidence="3">
    <location>
        <begin position="322"/>
        <end position="443"/>
    </location>
</feature>
<gene>
    <name evidence="4" type="ordered locus">Psed_3445</name>
</gene>
<dbReference type="PANTHER" id="PTHR33744:SF1">
    <property type="entry name" value="DNA-BINDING TRANSCRIPTIONAL ACTIVATOR ADER"/>
    <property type="match status" value="1"/>
</dbReference>
<comment type="similarity">
    <text evidence="1">Belongs to the CdaR family.</text>
</comment>
<feature type="domain" description="PucR C-terminal helix-turn-helix" evidence="2">
    <location>
        <begin position="496"/>
        <end position="554"/>
    </location>
</feature>
<dbReference type="Proteomes" id="UP000007809">
    <property type="component" value="Chromosome"/>
</dbReference>
<dbReference type="Gene3D" id="1.10.10.2840">
    <property type="entry name" value="PucR C-terminal helix-turn-helix domain"/>
    <property type="match status" value="1"/>
</dbReference>
<accession>F4CZA2</accession>
<dbReference type="EMBL" id="CP002593">
    <property type="protein sequence ID" value="AEA25633.1"/>
    <property type="molecule type" value="Genomic_DNA"/>
</dbReference>
<dbReference type="Pfam" id="PF13556">
    <property type="entry name" value="HTH_30"/>
    <property type="match status" value="1"/>
</dbReference>
<reference evidence="4 5" key="1">
    <citation type="journal article" date="2011" name="J. Bacteriol.">
        <title>Genome sequence of the 1,4-dioxane-degrading Pseudonocardia dioxanivorans strain CB1190.</title>
        <authorList>
            <person name="Sales C.M."/>
            <person name="Mahendra S."/>
            <person name="Grostern A."/>
            <person name="Parales R.E."/>
            <person name="Goodwin L.A."/>
            <person name="Woyke T."/>
            <person name="Nolan M."/>
            <person name="Lapidus A."/>
            <person name="Chertkov O."/>
            <person name="Ovchinnikova G."/>
            <person name="Sczyrba A."/>
            <person name="Alvarez-Cohen L."/>
        </authorList>
    </citation>
    <scope>NUCLEOTIDE SEQUENCE [LARGE SCALE GENOMIC DNA]</scope>
    <source>
        <strain evidence="5">ATCC 55486 / DSM 44775 / JCM 13855 / CB1190</strain>
    </source>
</reference>
<dbReference type="Pfam" id="PF17853">
    <property type="entry name" value="GGDEF_2"/>
    <property type="match status" value="1"/>
</dbReference>
<evidence type="ECO:0000259" key="3">
    <source>
        <dbReference type="Pfam" id="PF17853"/>
    </source>
</evidence>
<protein>
    <submittedName>
        <fullName evidence="4">Transcriptional regulator, CdaR</fullName>
    </submittedName>
</protein>
<dbReference type="InterPro" id="IPR042070">
    <property type="entry name" value="PucR_C-HTH_sf"/>
</dbReference>
<dbReference type="STRING" id="675635.Psed_3445"/>
<dbReference type="KEGG" id="pdx:Psed_3445"/>
<dbReference type="eggNOG" id="COG2508">
    <property type="taxonomic scope" value="Bacteria"/>
</dbReference>
<dbReference type="InterPro" id="IPR025736">
    <property type="entry name" value="PucR_C-HTH_dom"/>
</dbReference>
<dbReference type="HOGENOM" id="CLU_485567_0_0_11"/>
<dbReference type="InterPro" id="IPR051448">
    <property type="entry name" value="CdaR-like_regulators"/>
</dbReference>
<dbReference type="InterPro" id="IPR041522">
    <property type="entry name" value="CdaR_GGDEF"/>
</dbReference>
<evidence type="ECO:0000259" key="2">
    <source>
        <dbReference type="Pfam" id="PF13556"/>
    </source>
</evidence>
<dbReference type="RefSeq" id="WP_013675553.1">
    <property type="nucleotide sequence ID" value="NC_015312.1"/>
</dbReference>
<evidence type="ECO:0000313" key="4">
    <source>
        <dbReference type="EMBL" id="AEA25633.1"/>
    </source>
</evidence>
<organism evidence="4 5">
    <name type="scientific">Pseudonocardia dioxanivorans (strain ATCC 55486 / DSM 44775 / JCM 13855 / CB1190)</name>
    <dbReference type="NCBI Taxonomy" id="675635"/>
    <lineage>
        <taxon>Bacteria</taxon>
        <taxon>Bacillati</taxon>
        <taxon>Actinomycetota</taxon>
        <taxon>Actinomycetes</taxon>
        <taxon>Pseudonocardiales</taxon>
        <taxon>Pseudonocardiaceae</taxon>
        <taxon>Pseudonocardia</taxon>
    </lineage>
</organism>
<dbReference type="OrthoDB" id="8026818at2"/>
<dbReference type="AlphaFoldDB" id="F4CZA2"/>
<dbReference type="PANTHER" id="PTHR33744">
    <property type="entry name" value="CARBOHYDRATE DIACID REGULATOR"/>
    <property type="match status" value="1"/>
</dbReference>
<evidence type="ECO:0000313" key="5">
    <source>
        <dbReference type="Proteomes" id="UP000007809"/>
    </source>
</evidence>
<name>F4CZA2_PSEUX</name>
<sequence>MDDREVIQTLRGQISNLFALFTLSMMFFDRVEDDEILALAVSAVPAFGSFGAEAYLDRRDLPQNGTPPPELKAQLNALAGTDGGVRVPGATWAWAYPLHAVGGHAGYLVITALATPTTDELFLVQTLAQLAGAALSSAATYRSEVAMSAELRERNTQLAALNLELTAVVDDLGRRTRLHESFMNVVASGGAAPEIAIALHEVTGLAVVIEDKFGNVLGSAGGERPMPRRRMSAHDRTELLNRVQRHRRPMRHGDRVLALAQPRNEVLGVLVLIDPERRAGQFEIFALEDAGVVLAMELAHQRSLAEAELRLRRDLVDDLLTGADDESALARSAALNHDLRLPHQVVVVSWPGTDDTEKIIQAVDQATTRITQARALLTRRGGNVVLVAPAREHDDTAHDWGELHRLLSAALPARAGAIGVGRLYRRPSELPRSYAEALRGLAVRRRSADHIGVTTFEQLGFYRILGTEESHREMVEFIREWLGPLIDYDTRHRYDLVNTLWQYYECGGNYDATAHALLIHRSTLRYRLRRIRELTGHDLGVADTRLNLHIATRAWQILNGAT</sequence>